<evidence type="ECO:0000256" key="1">
    <source>
        <dbReference type="ARBA" id="ARBA00004141"/>
    </source>
</evidence>
<reference evidence="7" key="1">
    <citation type="journal article" date="2013" name="Genetics">
        <title>The draft genome and transcriptome of Panagrellus redivivus are shaped by the harsh demands of a free-living lifestyle.</title>
        <authorList>
            <person name="Srinivasan J."/>
            <person name="Dillman A.R."/>
            <person name="Macchietto M.G."/>
            <person name="Heikkinen L."/>
            <person name="Lakso M."/>
            <person name="Fracchia K.M."/>
            <person name="Antoshechkin I."/>
            <person name="Mortazavi A."/>
            <person name="Wong G."/>
            <person name="Sternberg P.W."/>
        </authorList>
    </citation>
    <scope>NUCLEOTIDE SEQUENCE [LARGE SCALE GENOMIC DNA]</scope>
    <source>
        <strain evidence="7">MT8872</strain>
    </source>
</reference>
<dbReference type="InterPro" id="IPR020846">
    <property type="entry name" value="MFS_dom"/>
</dbReference>
<evidence type="ECO:0000256" key="5">
    <source>
        <dbReference type="SAM" id="Phobius"/>
    </source>
</evidence>
<feature type="transmembrane region" description="Helical" evidence="5">
    <location>
        <begin position="162"/>
        <end position="180"/>
    </location>
</feature>
<dbReference type="Proteomes" id="UP000492821">
    <property type="component" value="Unassembled WGS sequence"/>
</dbReference>
<dbReference type="AlphaFoldDB" id="A0A7E4VED7"/>
<keyword evidence="2 5" id="KW-0812">Transmembrane</keyword>
<dbReference type="GO" id="GO:0022857">
    <property type="term" value="F:transmembrane transporter activity"/>
    <property type="evidence" value="ECO:0007669"/>
    <property type="project" value="InterPro"/>
</dbReference>
<feature type="transmembrane region" description="Helical" evidence="5">
    <location>
        <begin position="54"/>
        <end position="73"/>
    </location>
</feature>
<dbReference type="Gene3D" id="1.20.1250.20">
    <property type="entry name" value="MFS general substrate transporter like domains"/>
    <property type="match status" value="1"/>
</dbReference>
<reference evidence="8" key="2">
    <citation type="submission" date="2020-10" db="UniProtKB">
        <authorList>
            <consortium name="WormBaseParasite"/>
        </authorList>
    </citation>
    <scope>IDENTIFICATION</scope>
</reference>
<feature type="transmembrane region" description="Helical" evidence="5">
    <location>
        <begin position="276"/>
        <end position="300"/>
    </location>
</feature>
<protein>
    <submittedName>
        <fullName evidence="8">MFS domain-containing protein</fullName>
    </submittedName>
</protein>
<dbReference type="InterPro" id="IPR011701">
    <property type="entry name" value="MFS"/>
</dbReference>
<sequence length="362" mass="40286">MGSIAPTVWPYMQIINPSLTVAMFGLFRGASSLANVIASGIAGALANRFKDTKILIIVGKTLNIVAAVVYLFIELKESFATWLFLSYDIIIGFSGGFASTYRTYIAMESKEEERSKAFGMTMFASSIGFLLGPLIQLLFTLIKYPGVSLFLGFHLNLYTAPVYLAMITTGIGLALLIFLFNGKLRTKKPKPKSNENTTEKISVQYIGLNGYVTTRFGVDVAEDEPLNEVHNVKIDKLAVFVLLVVKVSFDVNMLAITSLMTPYAMTAFEWTSANSVTYMSALMLAIGCASMFFSVGYMFFKFGERIPERIALVIALAIFLMFFVVTYPWAFYKTTIPYQHVVGEQAYYSRVLFTSSLPNFRN</sequence>
<feature type="transmembrane region" description="Helical" evidence="5">
    <location>
        <begin position="79"/>
        <end position="101"/>
    </location>
</feature>
<dbReference type="InterPro" id="IPR036259">
    <property type="entry name" value="MFS_trans_sf"/>
</dbReference>
<dbReference type="WBParaSite" id="Pan_g19432.t1">
    <property type="protein sequence ID" value="Pan_g19432.t1"/>
    <property type="gene ID" value="Pan_g19432"/>
</dbReference>
<dbReference type="InterPro" id="IPR051068">
    <property type="entry name" value="MFS_Domain-Containing_Protein"/>
</dbReference>
<feature type="transmembrane region" description="Helical" evidence="5">
    <location>
        <begin position="237"/>
        <end position="256"/>
    </location>
</feature>
<dbReference type="SUPFAM" id="SSF103473">
    <property type="entry name" value="MFS general substrate transporter"/>
    <property type="match status" value="1"/>
</dbReference>
<dbReference type="PANTHER" id="PTHR23510">
    <property type="entry name" value="INNER MEMBRANE TRANSPORT PROTEIN YAJR"/>
    <property type="match status" value="1"/>
</dbReference>
<evidence type="ECO:0000313" key="8">
    <source>
        <dbReference type="WBParaSite" id="Pan_g19432.t1"/>
    </source>
</evidence>
<keyword evidence="4 5" id="KW-0472">Membrane</keyword>
<keyword evidence="3 5" id="KW-1133">Transmembrane helix</keyword>
<accession>A0A7E4VED7</accession>
<comment type="subcellular location">
    <subcellularLocation>
        <location evidence="1">Membrane</location>
        <topology evidence="1">Multi-pass membrane protein</topology>
    </subcellularLocation>
</comment>
<dbReference type="GO" id="GO:0005765">
    <property type="term" value="C:lysosomal membrane"/>
    <property type="evidence" value="ECO:0007669"/>
    <property type="project" value="TreeGrafter"/>
</dbReference>
<name>A0A7E4VED7_PANRE</name>
<feature type="domain" description="Major facilitator superfamily (MFS) profile" evidence="6">
    <location>
        <begin position="1"/>
        <end position="185"/>
    </location>
</feature>
<organism evidence="7 8">
    <name type="scientific">Panagrellus redivivus</name>
    <name type="common">Microworm</name>
    <dbReference type="NCBI Taxonomy" id="6233"/>
    <lineage>
        <taxon>Eukaryota</taxon>
        <taxon>Metazoa</taxon>
        <taxon>Ecdysozoa</taxon>
        <taxon>Nematoda</taxon>
        <taxon>Chromadorea</taxon>
        <taxon>Rhabditida</taxon>
        <taxon>Tylenchina</taxon>
        <taxon>Panagrolaimomorpha</taxon>
        <taxon>Panagrolaimoidea</taxon>
        <taxon>Panagrolaimidae</taxon>
        <taxon>Panagrellus</taxon>
    </lineage>
</organism>
<evidence type="ECO:0000256" key="3">
    <source>
        <dbReference type="ARBA" id="ARBA00022989"/>
    </source>
</evidence>
<proteinExistence type="predicted"/>
<dbReference type="Pfam" id="PF07690">
    <property type="entry name" value="MFS_1"/>
    <property type="match status" value="1"/>
</dbReference>
<feature type="transmembrane region" description="Helical" evidence="5">
    <location>
        <begin position="122"/>
        <end position="142"/>
    </location>
</feature>
<dbReference type="PROSITE" id="PS50850">
    <property type="entry name" value="MFS"/>
    <property type="match status" value="1"/>
</dbReference>
<keyword evidence="7" id="KW-1185">Reference proteome</keyword>
<feature type="transmembrane region" description="Helical" evidence="5">
    <location>
        <begin position="312"/>
        <end position="332"/>
    </location>
</feature>
<feature type="transmembrane region" description="Helical" evidence="5">
    <location>
        <begin position="20"/>
        <end position="42"/>
    </location>
</feature>
<evidence type="ECO:0000313" key="7">
    <source>
        <dbReference type="Proteomes" id="UP000492821"/>
    </source>
</evidence>
<evidence type="ECO:0000256" key="2">
    <source>
        <dbReference type="ARBA" id="ARBA00022692"/>
    </source>
</evidence>
<dbReference type="PANTHER" id="PTHR23510:SF25">
    <property type="entry name" value="MFS DOMAIN-CONTAINING PROTEIN"/>
    <property type="match status" value="1"/>
</dbReference>
<evidence type="ECO:0000256" key="4">
    <source>
        <dbReference type="ARBA" id="ARBA00023136"/>
    </source>
</evidence>
<evidence type="ECO:0000259" key="6">
    <source>
        <dbReference type="PROSITE" id="PS50850"/>
    </source>
</evidence>